<organism evidence="11 12">
    <name type="scientific">Temnothorax curvispinosus</name>
    <dbReference type="NCBI Taxonomy" id="300111"/>
    <lineage>
        <taxon>Eukaryota</taxon>
        <taxon>Metazoa</taxon>
        <taxon>Ecdysozoa</taxon>
        <taxon>Arthropoda</taxon>
        <taxon>Hexapoda</taxon>
        <taxon>Insecta</taxon>
        <taxon>Pterygota</taxon>
        <taxon>Neoptera</taxon>
        <taxon>Endopterygota</taxon>
        <taxon>Hymenoptera</taxon>
        <taxon>Apocrita</taxon>
        <taxon>Aculeata</taxon>
        <taxon>Formicoidea</taxon>
        <taxon>Formicidae</taxon>
        <taxon>Myrmicinae</taxon>
        <taxon>Temnothorax</taxon>
    </lineage>
</organism>
<dbReference type="PANTHER" id="PTHR21137:SF35">
    <property type="entry name" value="ODORANT RECEPTOR 19A-RELATED"/>
    <property type="match status" value="1"/>
</dbReference>
<evidence type="ECO:0000256" key="8">
    <source>
        <dbReference type="ARBA" id="ARBA00023170"/>
    </source>
</evidence>
<name>A0A6J1R7C7_9HYME</name>
<dbReference type="GO" id="GO:0007165">
    <property type="term" value="P:signal transduction"/>
    <property type="evidence" value="ECO:0007669"/>
    <property type="project" value="UniProtKB-KW"/>
</dbReference>
<dbReference type="GO" id="GO:0005886">
    <property type="term" value="C:plasma membrane"/>
    <property type="evidence" value="ECO:0007669"/>
    <property type="project" value="UniProtKB-SubCell"/>
</dbReference>
<sequence>MNPEMEKYYATNKLFLSRIGGWPYQRKVMKTLIPCLFTMVHYSTLVTQVLLLYDTWGDIDIVVECTITLTPLFAASTKLINIVVNNDKFQRLLQLMNEHWEFFNSEYERHILRHYASIGQKVTSYYAVYFTITLISYLLIPLIPRILDIVIPLNESRPLAYIYQAEYRVDEEKYYYLIIFHTYIVSTITTTILFTVDTTYIVCTLHACSLFTAISWRLENIIGEADTKSDNNEKIYTRMHYHLEIFAEKHGSANNDYRELIMCLKKHQLALEHVKTLDSIFTHATFILLSLNVLILSVIGIQLINNLTHTEEVIRYGFITFAAFIHLVCMCIPGQLLIDRSTDVFDKAYGSSWYTFSVKSKKLLRVLLYRSLAPCTLTAGKMFVMSMTMCSSVMQTAMSYFTAFLSVKK</sequence>
<accession>A0A6J1R7C7</accession>
<feature type="transmembrane region" description="Helical" evidence="10">
    <location>
        <begin position="126"/>
        <end position="153"/>
    </location>
</feature>
<comment type="caution">
    <text evidence="10">Lacks conserved residue(s) required for the propagation of feature annotation.</text>
</comment>
<keyword evidence="4 10" id="KW-0812">Transmembrane</keyword>
<feature type="transmembrane region" description="Helical" evidence="10">
    <location>
        <begin position="280"/>
        <end position="304"/>
    </location>
</feature>
<reference evidence="12" key="1">
    <citation type="submission" date="2025-08" db="UniProtKB">
        <authorList>
            <consortium name="RefSeq"/>
        </authorList>
    </citation>
    <scope>IDENTIFICATION</scope>
    <source>
        <tissue evidence="12">Whole body</tissue>
    </source>
</reference>
<evidence type="ECO:0000256" key="3">
    <source>
        <dbReference type="ARBA" id="ARBA00022606"/>
    </source>
</evidence>
<keyword evidence="11" id="KW-1185">Reference proteome</keyword>
<evidence type="ECO:0000256" key="6">
    <source>
        <dbReference type="ARBA" id="ARBA00022989"/>
    </source>
</evidence>
<gene>
    <name evidence="12" type="primary">LOC112465428</name>
</gene>
<dbReference type="RefSeq" id="XP_024888730.1">
    <property type="nucleotide sequence ID" value="XM_025032962.1"/>
</dbReference>
<feature type="transmembrane region" description="Helical" evidence="10">
    <location>
        <begin position="32"/>
        <end position="53"/>
    </location>
</feature>
<evidence type="ECO:0000256" key="9">
    <source>
        <dbReference type="ARBA" id="ARBA00023224"/>
    </source>
</evidence>
<keyword evidence="7 10" id="KW-0472">Membrane</keyword>
<proteinExistence type="inferred from homology"/>
<comment type="subcellular location">
    <subcellularLocation>
        <location evidence="1 10">Cell membrane</location>
        <topology evidence="1 10">Multi-pass membrane protein</topology>
    </subcellularLocation>
</comment>
<dbReference type="GO" id="GO:0005549">
    <property type="term" value="F:odorant binding"/>
    <property type="evidence" value="ECO:0007669"/>
    <property type="project" value="InterPro"/>
</dbReference>
<evidence type="ECO:0000313" key="12">
    <source>
        <dbReference type="RefSeq" id="XP_024888730.1"/>
    </source>
</evidence>
<feature type="transmembrane region" description="Helical" evidence="10">
    <location>
        <begin position="316"/>
        <end position="338"/>
    </location>
</feature>
<evidence type="ECO:0000256" key="1">
    <source>
        <dbReference type="ARBA" id="ARBA00004651"/>
    </source>
</evidence>
<evidence type="ECO:0000256" key="4">
    <source>
        <dbReference type="ARBA" id="ARBA00022692"/>
    </source>
</evidence>
<dbReference type="PANTHER" id="PTHR21137">
    <property type="entry name" value="ODORANT RECEPTOR"/>
    <property type="match status" value="1"/>
</dbReference>
<dbReference type="Proteomes" id="UP000504618">
    <property type="component" value="Unplaced"/>
</dbReference>
<evidence type="ECO:0000256" key="2">
    <source>
        <dbReference type="ARBA" id="ARBA00022475"/>
    </source>
</evidence>
<evidence type="ECO:0000256" key="10">
    <source>
        <dbReference type="RuleBase" id="RU351113"/>
    </source>
</evidence>
<keyword evidence="2" id="KW-1003">Cell membrane</keyword>
<keyword evidence="3 10" id="KW-0716">Sensory transduction</keyword>
<keyword evidence="8 10" id="KW-0675">Receptor</keyword>
<evidence type="ECO:0000313" key="11">
    <source>
        <dbReference type="Proteomes" id="UP000504618"/>
    </source>
</evidence>
<protein>
    <recommendedName>
        <fullName evidence="10">Odorant receptor</fullName>
    </recommendedName>
</protein>
<evidence type="ECO:0000256" key="5">
    <source>
        <dbReference type="ARBA" id="ARBA00022725"/>
    </source>
</evidence>
<feature type="transmembrane region" description="Helical" evidence="10">
    <location>
        <begin position="382"/>
        <end position="407"/>
    </location>
</feature>
<feature type="transmembrane region" description="Helical" evidence="10">
    <location>
        <begin position="174"/>
        <end position="196"/>
    </location>
</feature>
<keyword evidence="6 10" id="KW-1133">Transmembrane helix</keyword>
<dbReference type="GO" id="GO:0004984">
    <property type="term" value="F:olfactory receptor activity"/>
    <property type="evidence" value="ECO:0007669"/>
    <property type="project" value="InterPro"/>
</dbReference>
<dbReference type="Pfam" id="PF02949">
    <property type="entry name" value="7tm_6"/>
    <property type="match status" value="1"/>
</dbReference>
<dbReference type="InterPro" id="IPR004117">
    <property type="entry name" value="7tm6_olfct_rcpt"/>
</dbReference>
<dbReference type="OrthoDB" id="7700178at2759"/>
<keyword evidence="9 10" id="KW-0807">Transducer</keyword>
<comment type="similarity">
    <text evidence="10">Belongs to the insect chemoreceptor superfamily. Heteromeric odorant receptor channel (TC 1.A.69) family.</text>
</comment>
<evidence type="ECO:0000256" key="7">
    <source>
        <dbReference type="ARBA" id="ARBA00023136"/>
    </source>
</evidence>
<dbReference type="AlphaFoldDB" id="A0A6J1R7C7"/>
<keyword evidence="5 10" id="KW-0552">Olfaction</keyword>
<dbReference type="GeneID" id="112465428"/>